<evidence type="ECO:0000313" key="2">
    <source>
        <dbReference type="Proteomes" id="UP000299102"/>
    </source>
</evidence>
<dbReference type="EMBL" id="BGZK01002720">
    <property type="protein sequence ID" value="GBP96015.1"/>
    <property type="molecule type" value="Genomic_DNA"/>
</dbReference>
<reference evidence="1 2" key="1">
    <citation type="journal article" date="2019" name="Commun. Biol.">
        <title>The bagworm genome reveals a unique fibroin gene that provides high tensile strength.</title>
        <authorList>
            <person name="Kono N."/>
            <person name="Nakamura H."/>
            <person name="Ohtoshi R."/>
            <person name="Tomita M."/>
            <person name="Numata K."/>
            <person name="Arakawa K."/>
        </authorList>
    </citation>
    <scope>NUCLEOTIDE SEQUENCE [LARGE SCALE GENOMIC DNA]</scope>
</reference>
<accession>A0A4C2AAK2</accession>
<organism evidence="1 2">
    <name type="scientific">Eumeta variegata</name>
    <name type="common">Bagworm moth</name>
    <name type="synonym">Eumeta japonica</name>
    <dbReference type="NCBI Taxonomy" id="151549"/>
    <lineage>
        <taxon>Eukaryota</taxon>
        <taxon>Metazoa</taxon>
        <taxon>Ecdysozoa</taxon>
        <taxon>Arthropoda</taxon>
        <taxon>Hexapoda</taxon>
        <taxon>Insecta</taxon>
        <taxon>Pterygota</taxon>
        <taxon>Neoptera</taxon>
        <taxon>Endopterygota</taxon>
        <taxon>Lepidoptera</taxon>
        <taxon>Glossata</taxon>
        <taxon>Ditrysia</taxon>
        <taxon>Tineoidea</taxon>
        <taxon>Psychidae</taxon>
        <taxon>Oiketicinae</taxon>
        <taxon>Eumeta</taxon>
    </lineage>
</organism>
<dbReference type="Proteomes" id="UP000299102">
    <property type="component" value="Unassembled WGS sequence"/>
</dbReference>
<sequence>MLNRSALQCVSLLRPVLDTRGRPVPSFIICIRVVAMPRAREPAGREPRASGEWKLDNSVDRESCFNNEMTQL</sequence>
<proteinExistence type="predicted"/>
<protein>
    <submittedName>
        <fullName evidence="1">Uncharacterized protein</fullName>
    </submittedName>
</protein>
<gene>
    <name evidence="1" type="ORF">EVAR_103762_1</name>
</gene>
<name>A0A4C2AAK2_EUMVA</name>
<dbReference type="AlphaFoldDB" id="A0A4C2AAK2"/>
<comment type="caution">
    <text evidence="1">The sequence shown here is derived from an EMBL/GenBank/DDBJ whole genome shotgun (WGS) entry which is preliminary data.</text>
</comment>
<keyword evidence="2" id="KW-1185">Reference proteome</keyword>
<evidence type="ECO:0000313" key="1">
    <source>
        <dbReference type="EMBL" id="GBP96015.1"/>
    </source>
</evidence>